<feature type="domain" description="Transcription regulator PadR N-terminal" evidence="1">
    <location>
        <begin position="28"/>
        <end position="96"/>
    </location>
</feature>
<dbReference type="PANTHER" id="PTHR43252">
    <property type="entry name" value="TRANSCRIPTIONAL REGULATOR YQJI"/>
    <property type="match status" value="1"/>
</dbReference>
<comment type="caution">
    <text evidence="2">The sequence shown here is derived from an EMBL/GenBank/DDBJ whole genome shotgun (WGS) entry which is preliminary data.</text>
</comment>
<dbReference type="EMBL" id="PGCK01000006">
    <property type="protein sequence ID" value="MCD1295105.1"/>
    <property type="molecule type" value="Genomic_DNA"/>
</dbReference>
<dbReference type="Proteomes" id="UP001320159">
    <property type="component" value="Unassembled WGS sequence"/>
</dbReference>
<sequence length="116" mass="13427">MEDPCLKEGQKNDLFNNEIRKGFLKLFLLKIIKEKPTHGYDIIQLINQKSEGRWMPSPGSVYPALEFLESKGYISSEEVDRKKVYTITPKGENAVEHISEKRRELINDLLTFLGDD</sequence>
<dbReference type="SUPFAM" id="SSF46785">
    <property type="entry name" value="Winged helix' DNA-binding domain"/>
    <property type="match status" value="1"/>
</dbReference>
<evidence type="ECO:0000313" key="3">
    <source>
        <dbReference type="Proteomes" id="UP001320159"/>
    </source>
</evidence>
<organism evidence="2 3">
    <name type="scientific">Methanooceanicella nereidis</name>
    <dbReference type="NCBI Taxonomy" id="2052831"/>
    <lineage>
        <taxon>Archaea</taxon>
        <taxon>Methanobacteriati</taxon>
        <taxon>Methanobacteriota</taxon>
        <taxon>Stenosarchaea group</taxon>
        <taxon>Methanomicrobia</taxon>
        <taxon>Methanocellales</taxon>
        <taxon>Methanocellaceae</taxon>
        <taxon>Methanooceanicella</taxon>
    </lineage>
</organism>
<dbReference type="PANTHER" id="PTHR43252:SF2">
    <property type="entry name" value="TRANSCRIPTION REGULATOR, PADR-LIKE FAMILY"/>
    <property type="match status" value="1"/>
</dbReference>
<dbReference type="Gene3D" id="1.10.10.10">
    <property type="entry name" value="Winged helix-like DNA-binding domain superfamily/Winged helix DNA-binding domain"/>
    <property type="match status" value="1"/>
</dbReference>
<dbReference type="AlphaFoldDB" id="A0AAP2RFD8"/>
<evidence type="ECO:0000259" key="1">
    <source>
        <dbReference type="Pfam" id="PF03551"/>
    </source>
</evidence>
<proteinExistence type="predicted"/>
<protein>
    <submittedName>
        <fullName evidence="2">PadR family transcriptional regulator</fullName>
    </submittedName>
</protein>
<evidence type="ECO:0000313" key="2">
    <source>
        <dbReference type="EMBL" id="MCD1295105.1"/>
    </source>
</evidence>
<dbReference type="InterPro" id="IPR036388">
    <property type="entry name" value="WH-like_DNA-bd_sf"/>
</dbReference>
<keyword evidence="3" id="KW-1185">Reference proteome</keyword>
<dbReference type="InterPro" id="IPR036390">
    <property type="entry name" value="WH_DNA-bd_sf"/>
</dbReference>
<gene>
    <name evidence="2" type="ORF">CUJ83_08855</name>
</gene>
<dbReference type="RefSeq" id="WP_230741950.1">
    <property type="nucleotide sequence ID" value="NZ_PGCK01000006.1"/>
</dbReference>
<dbReference type="Pfam" id="PF03551">
    <property type="entry name" value="PadR"/>
    <property type="match status" value="1"/>
</dbReference>
<reference evidence="2 3" key="1">
    <citation type="submission" date="2017-11" db="EMBL/GenBank/DDBJ databases">
        <title>Isolation and Characterization of Family Methanocellaceae Species from Potential Methane Hydrate Area Offshore Southwestern Taiwan.</title>
        <authorList>
            <person name="Zhang W.-L."/>
            <person name="Chen W.-C."/>
            <person name="Lai M.-C."/>
            <person name="Chen S.-C."/>
        </authorList>
    </citation>
    <scope>NUCLEOTIDE SEQUENCE [LARGE SCALE GENOMIC DNA]</scope>
    <source>
        <strain evidence="2 3">CWC-04</strain>
    </source>
</reference>
<accession>A0AAP2RFD8</accession>
<dbReference type="InterPro" id="IPR005149">
    <property type="entry name" value="Tscrpt_reg_PadR_N"/>
</dbReference>
<name>A0AAP2RFD8_9EURY</name>